<comment type="caution">
    <text evidence="2">The sequence shown here is derived from an EMBL/GenBank/DDBJ whole genome shotgun (WGS) entry which is preliminary data.</text>
</comment>
<feature type="region of interest" description="Disordered" evidence="1">
    <location>
        <begin position="1"/>
        <end position="53"/>
    </location>
</feature>
<dbReference type="OrthoDB" id="2560792at2759"/>
<keyword evidence="3" id="KW-1185">Reference proteome</keyword>
<evidence type="ECO:0000313" key="3">
    <source>
        <dbReference type="Proteomes" id="UP000284706"/>
    </source>
</evidence>
<evidence type="ECO:0000313" key="2">
    <source>
        <dbReference type="EMBL" id="PPQ75785.1"/>
    </source>
</evidence>
<dbReference type="InParanoid" id="A0A409WB80"/>
<proteinExistence type="predicted"/>
<protein>
    <submittedName>
        <fullName evidence="2">Uncharacterized protein</fullName>
    </submittedName>
</protein>
<dbReference type="EMBL" id="NHYE01005228">
    <property type="protein sequence ID" value="PPQ75785.1"/>
    <property type="molecule type" value="Genomic_DNA"/>
</dbReference>
<reference evidence="2 3" key="1">
    <citation type="journal article" date="2018" name="Evol. Lett.">
        <title>Horizontal gene cluster transfer increased hallucinogenic mushroom diversity.</title>
        <authorList>
            <person name="Reynolds H.T."/>
            <person name="Vijayakumar V."/>
            <person name="Gluck-Thaler E."/>
            <person name="Korotkin H.B."/>
            <person name="Matheny P.B."/>
            <person name="Slot J.C."/>
        </authorList>
    </citation>
    <scope>NUCLEOTIDE SEQUENCE [LARGE SCALE GENOMIC DNA]</scope>
    <source>
        <strain evidence="2 3">SRW20</strain>
    </source>
</reference>
<accession>A0A409WB80</accession>
<evidence type="ECO:0000256" key="1">
    <source>
        <dbReference type="SAM" id="MobiDB-lite"/>
    </source>
</evidence>
<name>A0A409WB80_9AGAR</name>
<feature type="region of interest" description="Disordered" evidence="1">
    <location>
        <begin position="109"/>
        <end position="138"/>
    </location>
</feature>
<dbReference type="Proteomes" id="UP000284706">
    <property type="component" value="Unassembled WGS sequence"/>
</dbReference>
<gene>
    <name evidence="2" type="ORF">CVT26_001494</name>
</gene>
<dbReference type="AlphaFoldDB" id="A0A409WB80"/>
<feature type="compositionally biased region" description="Low complexity" evidence="1">
    <location>
        <begin position="119"/>
        <end position="130"/>
    </location>
</feature>
<organism evidence="2 3">
    <name type="scientific">Gymnopilus dilepis</name>
    <dbReference type="NCBI Taxonomy" id="231916"/>
    <lineage>
        <taxon>Eukaryota</taxon>
        <taxon>Fungi</taxon>
        <taxon>Dikarya</taxon>
        <taxon>Basidiomycota</taxon>
        <taxon>Agaricomycotina</taxon>
        <taxon>Agaricomycetes</taxon>
        <taxon>Agaricomycetidae</taxon>
        <taxon>Agaricales</taxon>
        <taxon>Agaricineae</taxon>
        <taxon>Hymenogastraceae</taxon>
        <taxon>Gymnopilus</taxon>
    </lineage>
</organism>
<sequence length="138" mass="15561">MYKEEFEAKFPGQTFSGQPPSPSVENPARVFPLSDPSKSARPSPRRRTPDQFVGNPFLLNTALDKLDHAFGEVIALLEQEDRSQDRGDEGNPLLHRFKNWRIDLEKIRRGEEEFPPADSIPLSQPQPQSGQEGGMFAD</sequence>